<dbReference type="PANTHER" id="PTHR18964">
    <property type="entry name" value="ROK (REPRESSOR, ORF, KINASE) FAMILY"/>
    <property type="match status" value="1"/>
</dbReference>
<comment type="function">
    <text evidence="1">Transcriptional repressor of xylose-utilizing enzymes.</text>
</comment>
<comment type="similarity">
    <text evidence="2">Belongs to the ROK (NagC/XylR) family.</text>
</comment>
<accession>A0ABW0WAQ2</accession>
<dbReference type="RefSeq" id="WP_379192727.1">
    <property type="nucleotide sequence ID" value="NZ_JBHSOW010000137.1"/>
</dbReference>
<evidence type="ECO:0000313" key="4">
    <source>
        <dbReference type="EMBL" id="MFC5653801.1"/>
    </source>
</evidence>
<dbReference type="EMBL" id="JBHSOW010000137">
    <property type="protein sequence ID" value="MFC5653801.1"/>
    <property type="molecule type" value="Genomic_DNA"/>
</dbReference>
<dbReference type="PANTHER" id="PTHR18964:SF149">
    <property type="entry name" value="BIFUNCTIONAL UDP-N-ACETYLGLUCOSAMINE 2-EPIMERASE_N-ACETYLMANNOSAMINE KINASE"/>
    <property type="match status" value="1"/>
</dbReference>
<keyword evidence="5" id="KW-1185">Reference proteome</keyword>
<dbReference type="SUPFAM" id="SSF53067">
    <property type="entry name" value="Actin-like ATPase domain"/>
    <property type="match status" value="1"/>
</dbReference>
<dbReference type="InterPro" id="IPR036388">
    <property type="entry name" value="WH-like_DNA-bd_sf"/>
</dbReference>
<dbReference type="Gene3D" id="1.10.10.10">
    <property type="entry name" value="Winged helix-like DNA-binding domain superfamily/Winged helix DNA-binding domain"/>
    <property type="match status" value="1"/>
</dbReference>
<comment type="caution">
    <text evidence="4">The sequence shown here is derived from an EMBL/GenBank/DDBJ whole genome shotgun (WGS) entry which is preliminary data.</text>
</comment>
<dbReference type="Pfam" id="PF00480">
    <property type="entry name" value="ROK"/>
    <property type="match status" value="1"/>
</dbReference>
<evidence type="ECO:0000256" key="2">
    <source>
        <dbReference type="ARBA" id="ARBA00006479"/>
    </source>
</evidence>
<dbReference type="InterPro" id="IPR036390">
    <property type="entry name" value="WH_DNA-bd_sf"/>
</dbReference>
<reference evidence="5" key="1">
    <citation type="journal article" date="2019" name="Int. J. Syst. Evol. Microbiol.">
        <title>The Global Catalogue of Microorganisms (GCM) 10K type strain sequencing project: providing services to taxonomists for standard genome sequencing and annotation.</title>
        <authorList>
            <consortium name="The Broad Institute Genomics Platform"/>
            <consortium name="The Broad Institute Genome Sequencing Center for Infectious Disease"/>
            <person name="Wu L."/>
            <person name="Ma J."/>
        </authorList>
    </citation>
    <scope>NUCLEOTIDE SEQUENCE [LARGE SCALE GENOMIC DNA]</scope>
    <source>
        <strain evidence="5">CGMCC 1.3240</strain>
    </source>
</reference>
<dbReference type="Gene3D" id="3.30.420.40">
    <property type="match status" value="2"/>
</dbReference>
<keyword evidence="3" id="KW-0859">Xylose metabolism</keyword>
<sequence length="405" mass="43645">MNNEIRDQKGSKTSILQTLRMKGSMSRIELTRITGLSRATISTSIAELMEYNLVYETDNRQTTGGRPATSLELVPYSNIIIGVDFDHNLWTIGAFDLLGNVIKTITIPVNASSPEMTFKVLSGEIKDFIKTLDRDPIPLLGIGVPGLVSESHSIITSAAQLNWYHIDVEKIMREEIGWPTVVLNRYRARGLTECRYGSGQSFSNLAYIGVGTGVAAGLYIDRQLLSGSLGGAGEIGHFTIEPEGPLCPCGNQGCLQALCSGPVIEQEFRRLLRSGEKSVIYSDPSLDMQLLKTYDICAVADQGDALAIKVVNQAAAYLGIAMANLVNLFNPEAIILGGAIPNSSRLFVETATKIMKQRAMSSLSAATKVKTSSFKDIGGALGAANFALDKNMSMTFFNNNGVGTS</sequence>
<evidence type="ECO:0000313" key="5">
    <source>
        <dbReference type="Proteomes" id="UP001596047"/>
    </source>
</evidence>
<dbReference type="InterPro" id="IPR043129">
    <property type="entry name" value="ATPase_NBD"/>
</dbReference>
<proteinExistence type="inferred from homology"/>
<protein>
    <submittedName>
        <fullName evidence="4">ROK family protein</fullName>
    </submittedName>
</protein>
<dbReference type="SUPFAM" id="SSF46785">
    <property type="entry name" value="Winged helix' DNA-binding domain"/>
    <property type="match status" value="1"/>
</dbReference>
<keyword evidence="3" id="KW-0119">Carbohydrate metabolism</keyword>
<evidence type="ECO:0000256" key="3">
    <source>
        <dbReference type="ARBA" id="ARBA00022629"/>
    </source>
</evidence>
<dbReference type="Proteomes" id="UP001596047">
    <property type="component" value="Unassembled WGS sequence"/>
</dbReference>
<organism evidence="4 5">
    <name type="scientific">Paenibacillus solisilvae</name>
    <dbReference type="NCBI Taxonomy" id="2486751"/>
    <lineage>
        <taxon>Bacteria</taxon>
        <taxon>Bacillati</taxon>
        <taxon>Bacillota</taxon>
        <taxon>Bacilli</taxon>
        <taxon>Bacillales</taxon>
        <taxon>Paenibacillaceae</taxon>
        <taxon>Paenibacillus</taxon>
    </lineage>
</organism>
<evidence type="ECO:0000256" key="1">
    <source>
        <dbReference type="ARBA" id="ARBA00002486"/>
    </source>
</evidence>
<dbReference type="InterPro" id="IPR000600">
    <property type="entry name" value="ROK"/>
</dbReference>
<name>A0ABW0WAQ2_9BACL</name>
<gene>
    <name evidence="4" type="ORF">ACFPYJ_32755</name>
</gene>